<dbReference type="OrthoDB" id="2563021at2759"/>
<accession>A0A9P7GAM3</accession>
<protein>
    <submittedName>
        <fullName evidence="1">Uncharacterized protein</fullName>
    </submittedName>
</protein>
<proteinExistence type="predicted"/>
<name>A0A9P7GAM3_9AGAR</name>
<dbReference type="EMBL" id="JABCKV010000027">
    <property type="protein sequence ID" value="KAG5646039.1"/>
    <property type="molecule type" value="Genomic_DNA"/>
</dbReference>
<evidence type="ECO:0000313" key="2">
    <source>
        <dbReference type="Proteomes" id="UP000775547"/>
    </source>
</evidence>
<organism evidence="1 2">
    <name type="scientific">Asterophora parasitica</name>
    <dbReference type="NCBI Taxonomy" id="117018"/>
    <lineage>
        <taxon>Eukaryota</taxon>
        <taxon>Fungi</taxon>
        <taxon>Dikarya</taxon>
        <taxon>Basidiomycota</taxon>
        <taxon>Agaricomycotina</taxon>
        <taxon>Agaricomycetes</taxon>
        <taxon>Agaricomycetidae</taxon>
        <taxon>Agaricales</taxon>
        <taxon>Tricholomatineae</taxon>
        <taxon>Lyophyllaceae</taxon>
        <taxon>Asterophora</taxon>
    </lineage>
</organism>
<evidence type="ECO:0000313" key="1">
    <source>
        <dbReference type="EMBL" id="KAG5646039.1"/>
    </source>
</evidence>
<sequence length="124" mass="13814">MLRVGRPLLRPISCRSTRRPSSFPSLLLQALDLVLIGKYPSRQEHSIRYVWLQFDKNGNTGGCQATYTVISSSDAEPPTCQNVTFPLGTLDVDAAVANGPLSQYGWVDQVIFDVKPEQRRPHSN</sequence>
<keyword evidence="2" id="KW-1185">Reference proteome</keyword>
<reference evidence="1" key="2">
    <citation type="submission" date="2021-10" db="EMBL/GenBank/DDBJ databases">
        <title>Phylogenomics reveals ancestral predisposition of the termite-cultivated fungus Termitomyces towards a domesticated lifestyle.</title>
        <authorList>
            <person name="Auxier B."/>
            <person name="Grum-Grzhimaylo A."/>
            <person name="Cardenas M.E."/>
            <person name="Lodge J.D."/>
            <person name="Laessoe T."/>
            <person name="Pedersen O."/>
            <person name="Smith M.E."/>
            <person name="Kuyper T.W."/>
            <person name="Franco-Molano E.A."/>
            <person name="Baroni T.J."/>
            <person name="Aanen D.K."/>
        </authorList>
    </citation>
    <scope>NUCLEOTIDE SEQUENCE</scope>
    <source>
        <strain evidence="1">AP01</strain>
        <tissue evidence="1">Mycelium</tissue>
    </source>
</reference>
<comment type="caution">
    <text evidence="1">The sequence shown here is derived from an EMBL/GenBank/DDBJ whole genome shotgun (WGS) entry which is preliminary data.</text>
</comment>
<reference evidence="1" key="1">
    <citation type="submission" date="2020-07" db="EMBL/GenBank/DDBJ databases">
        <authorList>
            <person name="Nieuwenhuis M."/>
            <person name="Van De Peppel L.J.J."/>
        </authorList>
    </citation>
    <scope>NUCLEOTIDE SEQUENCE</scope>
    <source>
        <strain evidence="1">AP01</strain>
        <tissue evidence="1">Mycelium</tissue>
    </source>
</reference>
<dbReference type="Proteomes" id="UP000775547">
    <property type="component" value="Unassembled WGS sequence"/>
</dbReference>
<dbReference type="AlphaFoldDB" id="A0A9P7GAM3"/>
<gene>
    <name evidence="1" type="ORF">DXG03_004462</name>
</gene>